<name>A0A317C398_9GAMM</name>
<evidence type="ECO:0000313" key="1">
    <source>
        <dbReference type="EMBL" id="PWQ93125.1"/>
    </source>
</evidence>
<dbReference type="EMBL" id="QGKL01000043">
    <property type="protein sequence ID" value="PWQ93125.1"/>
    <property type="molecule type" value="Genomic_DNA"/>
</dbReference>
<dbReference type="RefSeq" id="WP_109826674.1">
    <property type="nucleotide sequence ID" value="NZ_QGKL01000043.1"/>
</dbReference>
<organism evidence="1 2">
    <name type="scientific">Leucothrix arctica</name>
    <dbReference type="NCBI Taxonomy" id="1481894"/>
    <lineage>
        <taxon>Bacteria</taxon>
        <taxon>Pseudomonadati</taxon>
        <taxon>Pseudomonadota</taxon>
        <taxon>Gammaproteobacteria</taxon>
        <taxon>Thiotrichales</taxon>
        <taxon>Thiotrichaceae</taxon>
        <taxon>Leucothrix</taxon>
    </lineage>
</organism>
<dbReference type="AlphaFoldDB" id="A0A317C398"/>
<reference evidence="1 2" key="1">
    <citation type="submission" date="2018-05" db="EMBL/GenBank/DDBJ databases">
        <title>Leucothrix arctica sp. nov., isolated from Arctic seawater.</title>
        <authorList>
            <person name="Choi A."/>
            <person name="Baek K."/>
        </authorList>
    </citation>
    <scope>NUCLEOTIDE SEQUENCE [LARGE SCALE GENOMIC DNA]</scope>
    <source>
        <strain evidence="1 2">IMCC9719</strain>
    </source>
</reference>
<keyword evidence="2" id="KW-1185">Reference proteome</keyword>
<accession>A0A317C398</accession>
<protein>
    <submittedName>
        <fullName evidence="1">DUF4145 domain-containing protein</fullName>
    </submittedName>
</protein>
<evidence type="ECO:0000313" key="2">
    <source>
        <dbReference type="Proteomes" id="UP000245506"/>
    </source>
</evidence>
<sequence length="208" mass="23901">MKSKLFILNTNDPSICEIECGDNLTTKYSIKVPTLSAYAVEYMTVNISGSTALLDNSTISNDKLIIHATTESGLQRHDLMLFIHYHGIRKYDLLFPSIKEKELRVRLGEFYREAELAFDNTSWLTFLLMCGAIFEGILFSKIAENKPFNFLIKEASRLKIIRADEADIMNKVREYRNLVHANKFDKAYVSREDAMDTMRLLNSIIQNA</sequence>
<dbReference type="OrthoDB" id="6120394at2"/>
<comment type="caution">
    <text evidence="1">The sequence shown here is derived from an EMBL/GenBank/DDBJ whole genome shotgun (WGS) entry which is preliminary data.</text>
</comment>
<dbReference type="Proteomes" id="UP000245506">
    <property type="component" value="Unassembled WGS sequence"/>
</dbReference>
<gene>
    <name evidence="1" type="ORF">DKT75_20770</name>
</gene>
<proteinExistence type="predicted"/>